<sequence>MLSIAEVSGLIAAAVMIVQYGLPAALIVILVKYVGTENSAVTWSVVNRAISTTIWPHLVRADAVNTRQVPLIIKIPSWASTVGAALLVLASILTPLGLYEEIIPGGPKEVEFQYVRDPGPWGRVTMPRPNSWFTRYCEIGLTINCPGQYQGVYMKETEPGHWESVKTDENSTINITIPANFTAMFTSATSDSGNTVCGLFDIQYRRWKFDQVGIINKGQPYVKGDSRYIGTLITQDKILLTEGLIVDMRENPGIGFRNHTIPVGLEHGGTWTEDITWIEPVTRCADTNLSIELRTENNLDFSDNSTFYVVDRGAFLGLNTAALESPPWIDNQTLDLFGRAHKAARMHNVLVASSLNVPLPANEILPRMVVNDTNSAPPGMYLETMMDTILLGQLTGVGGAPPEVPDYYAGNSTVPFVDHYPNGYKKLLALNYSAITQVCRGYYEIGTTDNDWRANNITYPMVQCGFVLGAPLQAPNENLSLSTYTGIETYRKNLYVCASSVRASIKTVTFSYNGTGGQFANLAVLRITDKAYPDEKSKPLWAAEHSYDKAMRFDPLWGIVDDRYENMGYKDGFYTLRAEKLWLPTSPFVSLNFGEREGYDALAGASGFARRLGNLYGGLSDLDGPDYSGQFDYTMLERFQRLSHNQTVAAQIPSLILTDGLAAGLVGTKTSISGKYVEWPATLAVDDTDRGIPQASVIEYRRVIRYDLRYAIPAFIVLATLLLALVWAGVILVSCRTILRTLKNTYNQTSTGRLATNLLLPGQRNPTQPSREWVREDGMLPLRFGHITAPEKDEFCAVIEASSDTNPHLDSQSAPAVRESKTSTMITTK</sequence>
<dbReference type="Proteomes" id="UP000053789">
    <property type="component" value="Unassembled WGS sequence"/>
</dbReference>
<proteinExistence type="predicted"/>
<keyword evidence="2" id="KW-0812">Transmembrane</keyword>
<dbReference type="VEuPathDB" id="FungiDB:Z519_09199"/>
<feature type="transmembrane region" description="Helical" evidence="2">
    <location>
        <begin position="710"/>
        <end position="733"/>
    </location>
</feature>
<dbReference type="RefSeq" id="XP_016617221.1">
    <property type="nucleotide sequence ID" value="XM_016766923.1"/>
</dbReference>
<gene>
    <name evidence="3" type="ORF">Z519_09199</name>
</gene>
<evidence type="ECO:0000256" key="1">
    <source>
        <dbReference type="SAM" id="MobiDB-lite"/>
    </source>
</evidence>
<reference evidence="3" key="1">
    <citation type="submission" date="2015-01" db="EMBL/GenBank/DDBJ databases">
        <title>The Genome Sequence of Cladophialophora bantiana CBS 173.52.</title>
        <authorList>
            <consortium name="The Broad Institute Genomics Platform"/>
            <person name="Cuomo C."/>
            <person name="de Hoog S."/>
            <person name="Gorbushina A."/>
            <person name="Stielow B."/>
            <person name="Teixiera M."/>
            <person name="Abouelleil A."/>
            <person name="Chapman S.B."/>
            <person name="Priest M."/>
            <person name="Young S.K."/>
            <person name="Wortman J."/>
            <person name="Nusbaum C."/>
            <person name="Birren B."/>
        </authorList>
    </citation>
    <scope>NUCLEOTIDE SEQUENCE [LARGE SCALE GENOMIC DNA]</scope>
    <source>
        <strain evidence="3">CBS 173.52</strain>
    </source>
</reference>
<keyword evidence="2" id="KW-1133">Transmembrane helix</keyword>
<dbReference type="OrthoDB" id="3034003at2759"/>
<name>A0A0D2FVI9_CLAB1</name>
<feature type="region of interest" description="Disordered" evidence="1">
    <location>
        <begin position="804"/>
        <end position="829"/>
    </location>
</feature>
<evidence type="ECO:0000313" key="4">
    <source>
        <dbReference type="Proteomes" id="UP000053789"/>
    </source>
</evidence>
<dbReference type="HOGENOM" id="CLU_009663_0_0_1"/>
<feature type="compositionally biased region" description="Polar residues" evidence="1">
    <location>
        <begin position="804"/>
        <end position="814"/>
    </location>
</feature>
<dbReference type="AlphaFoldDB" id="A0A0D2FVI9"/>
<dbReference type="EMBL" id="KN846993">
    <property type="protein sequence ID" value="KIW90552.1"/>
    <property type="molecule type" value="Genomic_DNA"/>
</dbReference>
<evidence type="ECO:0000256" key="2">
    <source>
        <dbReference type="SAM" id="Phobius"/>
    </source>
</evidence>
<feature type="transmembrane region" description="Helical" evidence="2">
    <location>
        <begin position="7"/>
        <end position="31"/>
    </location>
</feature>
<keyword evidence="4" id="KW-1185">Reference proteome</keyword>
<dbReference type="GeneID" id="27702127"/>
<accession>A0A0D2FVI9</accession>
<evidence type="ECO:0000313" key="3">
    <source>
        <dbReference type="EMBL" id="KIW90552.1"/>
    </source>
</evidence>
<organism evidence="3 4">
    <name type="scientific">Cladophialophora bantiana (strain ATCC 10958 / CBS 173.52 / CDC B-1940 / NIH 8579)</name>
    <name type="common">Xylohypha bantiana</name>
    <dbReference type="NCBI Taxonomy" id="1442370"/>
    <lineage>
        <taxon>Eukaryota</taxon>
        <taxon>Fungi</taxon>
        <taxon>Dikarya</taxon>
        <taxon>Ascomycota</taxon>
        <taxon>Pezizomycotina</taxon>
        <taxon>Eurotiomycetes</taxon>
        <taxon>Chaetothyriomycetidae</taxon>
        <taxon>Chaetothyriales</taxon>
        <taxon>Herpotrichiellaceae</taxon>
        <taxon>Cladophialophora</taxon>
    </lineage>
</organism>
<keyword evidence="2" id="KW-0472">Membrane</keyword>
<protein>
    <submittedName>
        <fullName evidence="3">Uncharacterized protein</fullName>
    </submittedName>
</protein>